<dbReference type="GO" id="GO:0032267">
    <property type="term" value="F:tRNA(Ile)-lysidine synthase activity"/>
    <property type="evidence" value="ECO:0007669"/>
    <property type="project" value="UniProtKB-EC"/>
</dbReference>
<dbReference type="NCBIfam" id="TIGR02432">
    <property type="entry name" value="lysidine_TilS_N"/>
    <property type="match status" value="1"/>
</dbReference>
<dbReference type="Proteomes" id="UP000682403">
    <property type="component" value="Unassembled WGS sequence"/>
</dbReference>
<evidence type="ECO:0000256" key="3">
    <source>
        <dbReference type="ARBA" id="ARBA00022598"/>
    </source>
</evidence>
<dbReference type="SUPFAM" id="SSF52402">
    <property type="entry name" value="Adenine nucleotide alpha hydrolases-like"/>
    <property type="match status" value="1"/>
</dbReference>
<evidence type="ECO:0000256" key="7">
    <source>
        <dbReference type="ARBA" id="ARBA00048539"/>
    </source>
</evidence>
<feature type="binding site" evidence="8">
    <location>
        <begin position="25"/>
        <end position="30"/>
    </location>
    <ligand>
        <name>ATP</name>
        <dbReference type="ChEBI" id="CHEBI:30616"/>
    </ligand>
</feature>
<keyword evidence="4 8" id="KW-0819">tRNA processing</keyword>
<keyword evidence="11" id="KW-1185">Reference proteome</keyword>
<dbReference type="Pfam" id="PF01171">
    <property type="entry name" value="ATP_bind_3"/>
    <property type="match status" value="1"/>
</dbReference>
<evidence type="ECO:0000259" key="9">
    <source>
        <dbReference type="SMART" id="SM00977"/>
    </source>
</evidence>
<comment type="caution">
    <text evidence="10">The sequence shown here is derived from an EMBL/GenBank/DDBJ whole genome shotgun (WGS) entry which is preliminary data.</text>
</comment>
<evidence type="ECO:0000256" key="4">
    <source>
        <dbReference type="ARBA" id="ARBA00022694"/>
    </source>
</evidence>
<keyword evidence="5 8" id="KW-0547">Nucleotide-binding</keyword>
<dbReference type="InterPro" id="IPR011063">
    <property type="entry name" value="TilS/TtcA_N"/>
</dbReference>
<reference evidence="10 11" key="1">
    <citation type="submission" date="2021-04" db="EMBL/GenBank/DDBJ databases">
        <title>Metabacillus sp. strain KIGAM252 whole genome sequence.</title>
        <authorList>
            <person name="Seo M.-J."/>
            <person name="Cho E.-S."/>
            <person name="Hwang C.Y."/>
            <person name="Yoon D.J."/>
        </authorList>
    </citation>
    <scope>NUCLEOTIDE SEQUENCE [LARGE SCALE GENOMIC DNA]</scope>
    <source>
        <strain evidence="10 11">KIGAM252</strain>
    </source>
</reference>
<organism evidence="10 11">
    <name type="scientific">Metabacillus flavus</name>
    <dbReference type="NCBI Taxonomy" id="2823519"/>
    <lineage>
        <taxon>Bacteria</taxon>
        <taxon>Bacillati</taxon>
        <taxon>Bacillota</taxon>
        <taxon>Bacilli</taxon>
        <taxon>Bacillales</taxon>
        <taxon>Bacillaceae</taxon>
        <taxon>Metabacillus</taxon>
    </lineage>
</organism>
<comment type="catalytic activity">
    <reaction evidence="7 8">
        <text>cytidine(34) in tRNA(Ile2) + L-lysine + ATP = lysidine(34) in tRNA(Ile2) + AMP + diphosphate + H(+)</text>
        <dbReference type="Rhea" id="RHEA:43744"/>
        <dbReference type="Rhea" id="RHEA-COMP:10625"/>
        <dbReference type="Rhea" id="RHEA-COMP:10670"/>
        <dbReference type="ChEBI" id="CHEBI:15378"/>
        <dbReference type="ChEBI" id="CHEBI:30616"/>
        <dbReference type="ChEBI" id="CHEBI:32551"/>
        <dbReference type="ChEBI" id="CHEBI:33019"/>
        <dbReference type="ChEBI" id="CHEBI:82748"/>
        <dbReference type="ChEBI" id="CHEBI:83665"/>
        <dbReference type="ChEBI" id="CHEBI:456215"/>
        <dbReference type="EC" id="6.3.4.19"/>
    </reaction>
</comment>
<comment type="function">
    <text evidence="8">Ligates lysine onto the cytidine present at position 34 of the AUA codon-specific tRNA(Ile) that contains the anticodon CAU, in an ATP-dependent manner. Cytidine is converted to lysidine, thus changing the amino acid specificity of the tRNA from methionine to isoleucine.</text>
</comment>
<dbReference type="Pfam" id="PF09179">
    <property type="entry name" value="TilS"/>
    <property type="match status" value="1"/>
</dbReference>
<dbReference type="SUPFAM" id="SSF82829">
    <property type="entry name" value="MesJ substrate recognition domain-like"/>
    <property type="match status" value="1"/>
</dbReference>
<dbReference type="InterPro" id="IPR012796">
    <property type="entry name" value="Lysidine-tRNA-synth_C"/>
</dbReference>
<dbReference type="HAMAP" id="MF_01161">
    <property type="entry name" value="tRNA_Ile_lys_synt"/>
    <property type="match status" value="1"/>
</dbReference>
<feature type="domain" description="Lysidine-tRNA(Ile) synthetase C-terminal" evidence="9">
    <location>
        <begin position="382"/>
        <end position="454"/>
    </location>
</feature>
<dbReference type="InterPro" id="IPR012094">
    <property type="entry name" value="tRNA_Ile_lys_synt"/>
</dbReference>
<evidence type="ECO:0000256" key="6">
    <source>
        <dbReference type="ARBA" id="ARBA00022840"/>
    </source>
</evidence>
<dbReference type="SUPFAM" id="SSF56037">
    <property type="entry name" value="PheT/TilS domain"/>
    <property type="match status" value="1"/>
</dbReference>
<keyword evidence="6 8" id="KW-0067">ATP-binding</keyword>
<dbReference type="EC" id="6.3.4.19" evidence="8"/>
<evidence type="ECO:0000256" key="1">
    <source>
        <dbReference type="ARBA" id="ARBA00004496"/>
    </source>
</evidence>
<comment type="similarity">
    <text evidence="8">Belongs to the tRNA(Ile)-lysidine synthase family.</text>
</comment>
<comment type="subcellular location">
    <subcellularLocation>
        <location evidence="1 8">Cytoplasm</location>
    </subcellularLocation>
</comment>
<protein>
    <recommendedName>
        <fullName evidence="8">tRNA(Ile)-lysidine synthase</fullName>
        <ecNumber evidence="8">6.3.4.19</ecNumber>
    </recommendedName>
    <alternativeName>
        <fullName evidence="8">tRNA(Ile)-2-lysyl-cytidine synthase</fullName>
    </alternativeName>
    <alternativeName>
        <fullName evidence="8">tRNA(Ile)-lysidine synthetase</fullName>
    </alternativeName>
</protein>
<keyword evidence="2 8" id="KW-0963">Cytoplasm</keyword>
<sequence length="474" mass="54108">MVPFIQFIKKHQLIEPSSTILAGVSGGPDSLSLLHMLLSIRKEWDLNLVVLHVDHMFRGKESEEEMEFVRFFCMEHDVPFECCQIDAGAYAISHQMSAQEAARACRYQFFEKMMKHYRASALALGHHGDDQVETILMRLVRGGKGTALAGIQPKREFAGGFIIRPLLGMTRKEILDYCDKERLAPRFDPSNEKETYTRNRFRKRILPFLKEENPQVHEKFQSFSENLTEDERFLQELTEHEMNTVWRSKDGFAELEIDLLKRLPLPLQRRGIQLILNYLYKSVPSSLSSIHTESVLSLLSQSHPSGSLHLPNGLKAVKSYNLCMFTFEQAESEPYQLELPIPGVAMLPSGGRIEAQLVTESPGADRGKNSLLIKRDNVLLPLSIRSRKNGDKLKVKGMNGTKKVKDIFIDKKIAIEARNQWPVLEDANGTILWLPGLTKSAWEENDWSEGEFIFLQYHQQGSSRGQNTNDETGY</sequence>
<dbReference type="Pfam" id="PF11734">
    <property type="entry name" value="TilS_C"/>
    <property type="match status" value="1"/>
</dbReference>
<accession>A0ABS5L9M3</accession>
<dbReference type="InterPro" id="IPR012795">
    <property type="entry name" value="tRNA_Ile_lys_synt_N"/>
</dbReference>
<dbReference type="PANTHER" id="PTHR43033">
    <property type="entry name" value="TRNA(ILE)-LYSIDINE SYNTHASE-RELATED"/>
    <property type="match status" value="1"/>
</dbReference>
<dbReference type="RefSeq" id="WP_211555657.1">
    <property type="nucleotide sequence ID" value="NZ_JAGVRK010000001.1"/>
</dbReference>
<dbReference type="Gene3D" id="3.30.465.60">
    <property type="match status" value="1"/>
</dbReference>
<evidence type="ECO:0000313" key="11">
    <source>
        <dbReference type="Proteomes" id="UP000682403"/>
    </source>
</evidence>
<dbReference type="NCBIfam" id="TIGR02433">
    <property type="entry name" value="lysidine_TilS_C"/>
    <property type="match status" value="1"/>
</dbReference>
<dbReference type="EMBL" id="JAGVRK010000001">
    <property type="protein sequence ID" value="MBS2967283.1"/>
    <property type="molecule type" value="Genomic_DNA"/>
</dbReference>
<dbReference type="InterPro" id="IPR015262">
    <property type="entry name" value="tRNA_Ile_lys_synt_subst-bd"/>
</dbReference>
<dbReference type="InterPro" id="IPR014729">
    <property type="entry name" value="Rossmann-like_a/b/a_fold"/>
</dbReference>
<comment type="domain">
    <text evidence="8">The N-terminal region contains the highly conserved SGGXDS motif, predicted to be a P-loop motif involved in ATP binding.</text>
</comment>
<dbReference type="PANTHER" id="PTHR43033:SF1">
    <property type="entry name" value="TRNA(ILE)-LYSIDINE SYNTHASE-RELATED"/>
    <property type="match status" value="1"/>
</dbReference>
<evidence type="ECO:0000313" key="10">
    <source>
        <dbReference type="EMBL" id="MBS2967283.1"/>
    </source>
</evidence>
<dbReference type="Gene3D" id="3.40.50.620">
    <property type="entry name" value="HUPs"/>
    <property type="match status" value="1"/>
</dbReference>
<evidence type="ECO:0000256" key="8">
    <source>
        <dbReference type="HAMAP-Rule" id="MF_01161"/>
    </source>
</evidence>
<evidence type="ECO:0000256" key="2">
    <source>
        <dbReference type="ARBA" id="ARBA00022490"/>
    </source>
</evidence>
<name>A0ABS5L9M3_9BACI</name>
<keyword evidence="3 8" id="KW-0436">Ligase</keyword>
<dbReference type="SMART" id="SM00977">
    <property type="entry name" value="TilS_C"/>
    <property type="match status" value="1"/>
</dbReference>
<proteinExistence type="inferred from homology"/>
<dbReference type="CDD" id="cd01992">
    <property type="entry name" value="TilS_N"/>
    <property type="match status" value="1"/>
</dbReference>
<gene>
    <name evidence="8 10" type="primary">tilS</name>
    <name evidence="10" type="ORF">J9317_00435</name>
</gene>
<evidence type="ECO:0000256" key="5">
    <source>
        <dbReference type="ARBA" id="ARBA00022741"/>
    </source>
</evidence>